<dbReference type="Pfam" id="PF00155">
    <property type="entry name" value="Aminotran_1_2"/>
    <property type="match status" value="1"/>
</dbReference>
<dbReference type="EC" id="2.6.1.1" evidence="4"/>
<dbReference type="GO" id="GO:0030170">
    <property type="term" value="F:pyridoxal phosphate binding"/>
    <property type="evidence" value="ECO:0007669"/>
    <property type="project" value="InterPro"/>
</dbReference>
<dbReference type="FunFam" id="3.40.640.10:FF:000066">
    <property type="entry name" value="Aspartate aminotransferase"/>
    <property type="match status" value="1"/>
</dbReference>
<organism evidence="10 11">
    <name type="scientific">Lachnellula occidentalis</name>
    <dbReference type="NCBI Taxonomy" id="215460"/>
    <lineage>
        <taxon>Eukaryota</taxon>
        <taxon>Fungi</taxon>
        <taxon>Dikarya</taxon>
        <taxon>Ascomycota</taxon>
        <taxon>Pezizomycotina</taxon>
        <taxon>Leotiomycetes</taxon>
        <taxon>Helotiales</taxon>
        <taxon>Lachnaceae</taxon>
        <taxon>Lachnellula</taxon>
    </lineage>
</organism>
<dbReference type="EMBL" id="QGMI01000266">
    <property type="protein sequence ID" value="TVY43743.1"/>
    <property type="molecule type" value="Genomic_DNA"/>
</dbReference>
<dbReference type="SUPFAM" id="SSF53383">
    <property type="entry name" value="PLP-dependent transferases"/>
    <property type="match status" value="1"/>
</dbReference>
<comment type="cofactor">
    <cofactor evidence="1">
        <name>pyridoxal 5'-phosphate</name>
        <dbReference type="ChEBI" id="CHEBI:597326"/>
    </cofactor>
</comment>
<evidence type="ECO:0000259" key="9">
    <source>
        <dbReference type="Pfam" id="PF00155"/>
    </source>
</evidence>
<comment type="subunit">
    <text evidence="3">Homodimer.</text>
</comment>
<evidence type="ECO:0000256" key="4">
    <source>
        <dbReference type="ARBA" id="ARBA00012753"/>
    </source>
</evidence>
<name>A0A8H8RYK4_9HELO</name>
<dbReference type="InterPro" id="IPR015424">
    <property type="entry name" value="PyrdxlP-dep_Trfase"/>
</dbReference>
<comment type="caution">
    <text evidence="10">The sequence shown here is derived from an EMBL/GenBank/DDBJ whole genome shotgun (WGS) entry which is preliminary data.</text>
</comment>
<evidence type="ECO:0000256" key="8">
    <source>
        <dbReference type="ARBA" id="ARBA00030923"/>
    </source>
</evidence>
<evidence type="ECO:0000313" key="11">
    <source>
        <dbReference type="Proteomes" id="UP000443090"/>
    </source>
</evidence>
<accession>A0A8H8RYK4</accession>
<dbReference type="InterPro" id="IPR015421">
    <property type="entry name" value="PyrdxlP-dep_Trfase_major"/>
</dbReference>
<keyword evidence="11" id="KW-1185">Reference proteome</keyword>
<evidence type="ECO:0000256" key="3">
    <source>
        <dbReference type="ARBA" id="ARBA00011738"/>
    </source>
</evidence>
<dbReference type="AlphaFoldDB" id="A0A8H8RYK4"/>
<dbReference type="CDD" id="cd00609">
    <property type="entry name" value="AAT_like"/>
    <property type="match status" value="1"/>
</dbReference>
<feature type="domain" description="Aminotransferase class I/classII large" evidence="9">
    <location>
        <begin position="45"/>
        <end position="413"/>
    </location>
</feature>
<feature type="non-terminal residue" evidence="10">
    <location>
        <position position="1"/>
    </location>
</feature>
<evidence type="ECO:0000313" key="10">
    <source>
        <dbReference type="EMBL" id="TVY43743.1"/>
    </source>
</evidence>
<proteinExistence type="inferred from homology"/>
<reference evidence="10 11" key="1">
    <citation type="submission" date="2018-05" db="EMBL/GenBank/DDBJ databases">
        <title>Genome sequencing and assembly of the regulated plant pathogen Lachnellula willkommii and related sister species for the development of diagnostic species identification markers.</title>
        <authorList>
            <person name="Giroux E."/>
            <person name="Bilodeau G."/>
        </authorList>
    </citation>
    <scope>NUCLEOTIDE SEQUENCE [LARGE SCALE GENOMIC DNA]</scope>
    <source>
        <strain evidence="10 11">CBS 160.35</strain>
    </source>
</reference>
<comment type="similarity">
    <text evidence="2">Belongs to the class-I pyridoxal-phosphate-dependent aminotransferase family.</text>
</comment>
<dbReference type="InterPro" id="IPR004839">
    <property type="entry name" value="Aminotransferase_I/II_large"/>
</dbReference>
<dbReference type="GO" id="GO:0006532">
    <property type="term" value="P:aspartate biosynthetic process"/>
    <property type="evidence" value="ECO:0007669"/>
    <property type="project" value="TreeGrafter"/>
</dbReference>
<protein>
    <recommendedName>
        <fullName evidence="4">aspartate transaminase</fullName>
        <ecNumber evidence="4">2.6.1.1</ecNumber>
    </recommendedName>
    <alternativeName>
        <fullName evidence="8">Transaminase A</fullName>
    </alternativeName>
</protein>
<keyword evidence="6 10" id="KW-0808">Transferase</keyword>
<dbReference type="OrthoDB" id="550424at2759"/>
<dbReference type="PANTHER" id="PTHR11879:SF20">
    <property type="entry name" value="ASPARTATE AMINOTRANSFERASE"/>
    <property type="match status" value="1"/>
</dbReference>
<dbReference type="PANTHER" id="PTHR11879">
    <property type="entry name" value="ASPARTATE AMINOTRANSFERASE"/>
    <property type="match status" value="1"/>
</dbReference>
<dbReference type="Proteomes" id="UP000443090">
    <property type="component" value="Unassembled WGS sequence"/>
</dbReference>
<keyword evidence="7" id="KW-0663">Pyridoxal phosphate</keyword>
<evidence type="ECO:0000256" key="7">
    <source>
        <dbReference type="ARBA" id="ARBA00022898"/>
    </source>
</evidence>
<dbReference type="InterPro" id="IPR000796">
    <property type="entry name" value="Asp_trans"/>
</dbReference>
<evidence type="ECO:0000256" key="5">
    <source>
        <dbReference type="ARBA" id="ARBA00022576"/>
    </source>
</evidence>
<gene>
    <name evidence="10" type="primary">got-1.2</name>
    <name evidence="10" type="ORF">LOCC1_G004671</name>
</gene>
<evidence type="ECO:0000256" key="6">
    <source>
        <dbReference type="ARBA" id="ARBA00022679"/>
    </source>
</evidence>
<dbReference type="FunFam" id="3.90.1150.10:FF:000001">
    <property type="entry name" value="Aspartate aminotransferase"/>
    <property type="match status" value="1"/>
</dbReference>
<dbReference type="Gene3D" id="3.40.640.10">
    <property type="entry name" value="Type I PLP-dependent aspartate aminotransferase-like (Major domain)"/>
    <property type="match status" value="1"/>
</dbReference>
<dbReference type="InterPro" id="IPR015422">
    <property type="entry name" value="PyrdxlP-dep_Trfase_small"/>
</dbReference>
<sequence length="422" mass="47592">HFLQQTIEYLSKYTMHKSVFADIPLGVEDEPFQLTALYEIDPSPEKVNLSIGAYRDADGKPWVLPVVRKTEREICSSDATTHEYLPIRGHSEFLTAAIILLFRDLEPQLSSRLASMQTLSGTGACHVGARLLADFLKPKSVWISDPTWNNHHIIWKLVGEHIQRKTYPYYNSKTKAIDEDGMLAALEGAEEGDVVILHACAHNPTGLDLDQRQWVELANLMSRKKLHPFFDVAYQGFASGDPDRDAWAVRYFVGRDLELCIAQAFSKNMGLYGERVGALHVVTSNVINRDLVQGQLAYYQRGEISTPPTHGARIVSVILRDESLRDEWLRDLKEMTSRIGSMRVSLYEELQNLGTPGSWDHLLKQTGMFCYTGLSAAHVAELRTQFHVYMLSSGRLAIPGMNERNIRYVASSIDTVVRKLAT</sequence>
<dbReference type="Gene3D" id="3.90.1150.10">
    <property type="entry name" value="Aspartate Aminotransferase, domain 1"/>
    <property type="match status" value="1"/>
</dbReference>
<evidence type="ECO:0000256" key="1">
    <source>
        <dbReference type="ARBA" id="ARBA00001933"/>
    </source>
</evidence>
<evidence type="ECO:0000256" key="2">
    <source>
        <dbReference type="ARBA" id="ARBA00007441"/>
    </source>
</evidence>
<dbReference type="NCBIfam" id="NF006719">
    <property type="entry name" value="PRK09257.1"/>
    <property type="match status" value="1"/>
</dbReference>
<dbReference type="GO" id="GO:0005829">
    <property type="term" value="C:cytosol"/>
    <property type="evidence" value="ECO:0007669"/>
    <property type="project" value="TreeGrafter"/>
</dbReference>
<dbReference type="GO" id="GO:0004069">
    <property type="term" value="F:L-aspartate:2-oxoglutarate aminotransferase activity"/>
    <property type="evidence" value="ECO:0007669"/>
    <property type="project" value="UniProtKB-EC"/>
</dbReference>
<dbReference type="PRINTS" id="PR00799">
    <property type="entry name" value="TRANSAMINASE"/>
</dbReference>
<keyword evidence="5 10" id="KW-0032">Aminotransferase</keyword>